<organism evidence="2 3">
    <name type="scientific">Acetivibrio straminisolvens JCM 21531</name>
    <dbReference type="NCBI Taxonomy" id="1294263"/>
    <lineage>
        <taxon>Bacteria</taxon>
        <taxon>Bacillati</taxon>
        <taxon>Bacillota</taxon>
        <taxon>Clostridia</taxon>
        <taxon>Eubacteriales</taxon>
        <taxon>Oscillospiraceae</taxon>
        <taxon>Acetivibrio</taxon>
    </lineage>
</organism>
<gene>
    <name evidence="2" type="ORF">JCM21531_2927</name>
</gene>
<dbReference type="AlphaFoldDB" id="W4V9J5"/>
<evidence type="ECO:0000313" key="2">
    <source>
        <dbReference type="EMBL" id="GAE89404.1"/>
    </source>
</evidence>
<proteinExistence type="predicted"/>
<reference evidence="2" key="1">
    <citation type="journal article" date="2014" name="Genome Announc.">
        <title>Draft Genome Sequence of Clostridium straminisolvens Strain JCM 21531T, Isolated from a Cellulose-Degrading Bacterial Community.</title>
        <authorList>
            <person name="Yuki M."/>
            <person name="Oshima K."/>
            <person name="Suda W."/>
            <person name="Sakamoto M."/>
            <person name="Kitamura K."/>
            <person name="Iida T."/>
            <person name="Hattori M."/>
            <person name="Ohkuma M."/>
        </authorList>
    </citation>
    <scope>NUCLEOTIDE SEQUENCE [LARGE SCALE GENOMIC DNA]</scope>
    <source>
        <strain evidence="2">JCM 21531</strain>
    </source>
</reference>
<dbReference type="InterPro" id="IPR002560">
    <property type="entry name" value="Transposase_DDE"/>
</dbReference>
<name>W4V9J5_9FIRM</name>
<protein>
    <submittedName>
        <fullName evidence="2">Mobile element protein</fullName>
    </submittedName>
</protein>
<dbReference type="Pfam" id="PF01610">
    <property type="entry name" value="DDE_Tnp_ISL3"/>
    <property type="match status" value="1"/>
</dbReference>
<dbReference type="Proteomes" id="UP000019109">
    <property type="component" value="Unassembled WGS sequence"/>
</dbReference>
<keyword evidence="3" id="KW-1185">Reference proteome</keyword>
<dbReference type="EMBL" id="BAVR01000037">
    <property type="protein sequence ID" value="GAE89404.1"/>
    <property type="molecule type" value="Genomic_DNA"/>
</dbReference>
<dbReference type="STRING" id="1294263.JCM21531_2927"/>
<feature type="domain" description="Transposase IS204/IS1001/IS1096/IS1165 DDE" evidence="1">
    <location>
        <begin position="2"/>
        <end position="44"/>
    </location>
</feature>
<evidence type="ECO:0000313" key="3">
    <source>
        <dbReference type="Proteomes" id="UP000019109"/>
    </source>
</evidence>
<evidence type="ECO:0000259" key="1">
    <source>
        <dbReference type="Pfam" id="PF01610"/>
    </source>
</evidence>
<sequence>MEAVRNAIKYEYSNGLVEGCINKLKVIKRIMYGRCSFETLKTKILRLEKMRLFN</sequence>
<accession>W4V9J5</accession>
<comment type="caution">
    <text evidence="2">The sequence shown here is derived from an EMBL/GenBank/DDBJ whole genome shotgun (WGS) entry which is preliminary data.</text>
</comment>